<proteinExistence type="predicted"/>
<dbReference type="NCBIfam" id="TIGR00426">
    <property type="entry name" value="competence protein ComEA helix-hairpin-helix repeat region"/>
    <property type="match status" value="1"/>
</dbReference>
<evidence type="ECO:0000313" key="3">
    <source>
        <dbReference type="EMBL" id="MDR7330026.1"/>
    </source>
</evidence>
<evidence type="ECO:0000313" key="4">
    <source>
        <dbReference type="Proteomes" id="UP001180840"/>
    </source>
</evidence>
<organism evidence="3 4">
    <name type="scientific">Corynebacterium guangdongense</name>
    <dbReference type="NCBI Taxonomy" id="1783348"/>
    <lineage>
        <taxon>Bacteria</taxon>
        <taxon>Bacillati</taxon>
        <taxon>Actinomycetota</taxon>
        <taxon>Actinomycetes</taxon>
        <taxon>Mycobacteriales</taxon>
        <taxon>Corynebacteriaceae</taxon>
        <taxon>Corynebacterium</taxon>
    </lineage>
</organism>
<feature type="transmembrane region" description="Helical" evidence="1">
    <location>
        <begin position="34"/>
        <end position="54"/>
    </location>
</feature>
<keyword evidence="1" id="KW-1133">Transmembrane helix</keyword>
<gene>
    <name evidence="3" type="ORF">J2S39_001702</name>
</gene>
<keyword evidence="1" id="KW-0472">Membrane</keyword>
<dbReference type="InterPro" id="IPR003583">
    <property type="entry name" value="Hlx-hairpin-Hlx_DNA-bd_motif"/>
</dbReference>
<reference evidence="3" key="1">
    <citation type="submission" date="2023-07" db="EMBL/GenBank/DDBJ databases">
        <title>Sequencing the genomes of 1000 actinobacteria strains.</title>
        <authorList>
            <person name="Klenk H.-P."/>
        </authorList>
    </citation>
    <scope>NUCLEOTIDE SEQUENCE</scope>
    <source>
        <strain evidence="3">DSM 107476</strain>
    </source>
</reference>
<keyword evidence="4" id="KW-1185">Reference proteome</keyword>
<evidence type="ECO:0000256" key="1">
    <source>
        <dbReference type="SAM" id="Phobius"/>
    </source>
</evidence>
<feature type="domain" description="Helix-hairpin-helix DNA-binding motif class 1" evidence="2">
    <location>
        <begin position="158"/>
        <end position="177"/>
    </location>
</feature>
<dbReference type="RefSeq" id="WP_290195344.1">
    <property type="nucleotide sequence ID" value="NZ_CP047654.1"/>
</dbReference>
<keyword evidence="1" id="KW-0812">Transmembrane</keyword>
<dbReference type="InterPro" id="IPR010994">
    <property type="entry name" value="RuvA_2-like"/>
</dbReference>
<evidence type="ECO:0000259" key="2">
    <source>
        <dbReference type="SMART" id="SM00278"/>
    </source>
</evidence>
<sequence length="210" mass="21596">MAIIDRLQDLTRPTGQEDSLRVDYPDQVRVHVPVRQALAVAFIIVLAVAAWVFLSSRPSETFTGSAPVAVTAEEPAAEMVVSVVGAVAEPGLVTLPAGARVADALTRAQPLPEADLPALNQAQLLVDGQQILVPAVGDAPAPAGGHPAQVSLNSADAASLMELPGVGEATAAAIIAHREQIGGFTAPEQLLDVKGIGPAKFEKISAEITL</sequence>
<name>A0ABU1ZYN7_9CORY</name>
<dbReference type="PANTHER" id="PTHR21180">
    <property type="entry name" value="ENDONUCLEASE/EXONUCLEASE/PHOSPHATASE FAMILY DOMAIN-CONTAINING PROTEIN 1"/>
    <property type="match status" value="1"/>
</dbReference>
<accession>A0ABU1ZYN7</accession>
<dbReference type="EMBL" id="JAVDXZ010000001">
    <property type="protein sequence ID" value="MDR7330026.1"/>
    <property type="molecule type" value="Genomic_DNA"/>
</dbReference>
<dbReference type="InterPro" id="IPR004509">
    <property type="entry name" value="Competence_ComEA_HhH"/>
</dbReference>
<feature type="domain" description="Helix-hairpin-helix DNA-binding motif class 1" evidence="2">
    <location>
        <begin position="188"/>
        <end position="207"/>
    </location>
</feature>
<dbReference type="PANTHER" id="PTHR21180:SF32">
    <property type="entry name" value="ENDONUCLEASE_EXONUCLEASE_PHOSPHATASE FAMILY DOMAIN-CONTAINING PROTEIN 1"/>
    <property type="match status" value="1"/>
</dbReference>
<dbReference type="InterPro" id="IPR051675">
    <property type="entry name" value="Endo/Exo/Phosphatase_dom_1"/>
</dbReference>
<comment type="caution">
    <text evidence="3">The sequence shown here is derived from an EMBL/GenBank/DDBJ whole genome shotgun (WGS) entry which is preliminary data.</text>
</comment>
<protein>
    <submittedName>
        <fullName evidence="3">Competence protein ComEA</fullName>
    </submittedName>
</protein>
<dbReference type="Proteomes" id="UP001180840">
    <property type="component" value="Unassembled WGS sequence"/>
</dbReference>
<dbReference type="Pfam" id="PF12836">
    <property type="entry name" value="HHH_3"/>
    <property type="match status" value="1"/>
</dbReference>
<dbReference type="SUPFAM" id="SSF47781">
    <property type="entry name" value="RuvA domain 2-like"/>
    <property type="match status" value="1"/>
</dbReference>
<dbReference type="SMART" id="SM00278">
    <property type="entry name" value="HhH1"/>
    <property type="match status" value="2"/>
</dbReference>
<dbReference type="Gene3D" id="1.10.150.320">
    <property type="entry name" value="Photosystem II 12 kDa extrinsic protein"/>
    <property type="match status" value="1"/>
</dbReference>